<feature type="domain" description="HTH deoR-type" evidence="3">
    <location>
        <begin position="4"/>
        <end position="59"/>
    </location>
</feature>
<dbReference type="GO" id="GO:0003700">
    <property type="term" value="F:DNA-binding transcription factor activity"/>
    <property type="evidence" value="ECO:0007669"/>
    <property type="project" value="InterPro"/>
</dbReference>
<evidence type="ECO:0000256" key="1">
    <source>
        <dbReference type="ARBA" id="ARBA00023015"/>
    </source>
</evidence>
<organism evidence="4 5">
    <name type="scientific">Anaerotruncus massiliensis</name>
    <name type="common">ex Liu et al. 2021</name>
    <dbReference type="NCBI Taxonomy" id="2321404"/>
    <lineage>
        <taxon>Bacteria</taxon>
        <taxon>Bacillati</taxon>
        <taxon>Bacillota</taxon>
        <taxon>Clostridia</taxon>
        <taxon>Eubacteriales</taxon>
        <taxon>Oscillospiraceae</taxon>
        <taxon>Anaerotruncus</taxon>
    </lineage>
</organism>
<dbReference type="PANTHER" id="PTHR30363">
    <property type="entry name" value="HTH-TYPE TRANSCRIPTIONAL REGULATOR SRLR-RELATED"/>
    <property type="match status" value="1"/>
</dbReference>
<dbReference type="InterPro" id="IPR014036">
    <property type="entry name" value="DeoR-like_C"/>
</dbReference>
<dbReference type="SMART" id="SM01134">
    <property type="entry name" value="DeoRC"/>
    <property type="match status" value="1"/>
</dbReference>
<dbReference type="SMART" id="SM00420">
    <property type="entry name" value="HTH_DEOR"/>
    <property type="match status" value="1"/>
</dbReference>
<dbReference type="Proteomes" id="UP000276301">
    <property type="component" value="Unassembled WGS sequence"/>
</dbReference>
<evidence type="ECO:0000256" key="2">
    <source>
        <dbReference type="ARBA" id="ARBA00023163"/>
    </source>
</evidence>
<name>A0A498CYM6_9FIRM</name>
<dbReference type="SUPFAM" id="SSF46785">
    <property type="entry name" value="Winged helix' DNA-binding domain"/>
    <property type="match status" value="1"/>
</dbReference>
<evidence type="ECO:0000313" key="4">
    <source>
        <dbReference type="EMBL" id="RLL11028.1"/>
    </source>
</evidence>
<accession>A0A498CYM6</accession>
<dbReference type="InterPro" id="IPR001034">
    <property type="entry name" value="DeoR_HTH"/>
</dbReference>
<dbReference type="InterPro" id="IPR050313">
    <property type="entry name" value="Carb_Metab_HTH_regulators"/>
</dbReference>
<evidence type="ECO:0000313" key="5">
    <source>
        <dbReference type="Proteomes" id="UP000276301"/>
    </source>
</evidence>
<dbReference type="PRINTS" id="PR00037">
    <property type="entry name" value="HTHLACR"/>
</dbReference>
<dbReference type="RefSeq" id="WP_121586816.1">
    <property type="nucleotide sequence ID" value="NZ_RCHT01000010.1"/>
</dbReference>
<keyword evidence="5" id="KW-1185">Reference proteome</keyword>
<dbReference type="Gene3D" id="3.40.50.1360">
    <property type="match status" value="1"/>
</dbReference>
<keyword evidence="2" id="KW-0804">Transcription</keyword>
<dbReference type="InterPro" id="IPR036390">
    <property type="entry name" value="WH_DNA-bd_sf"/>
</dbReference>
<dbReference type="SUPFAM" id="SSF100950">
    <property type="entry name" value="NagB/RpiA/CoA transferase-like"/>
    <property type="match status" value="1"/>
</dbReference>
<dbReference type="PROSITE" id="PS51000">
    <property type="entry name" value="HTH_DEOR_2"/>
    <property type="match status" value="1"/>
</dbReference>
<dbReference type="InterPro" id="IPR037171">
    <property type="entry name" value="NagB/RpiA_transferase-like"/>
</dbReference>
<sequence length="251" mass="28285">MLAYERKQQILDYMRERGRVVTVEQLCAAVFASGATVRRDLRELEESKLIRRTRGGAILVEGSTSEDPLAFRENQNAMKKQIIADMASRHISDGMTLFLDSSSTVFALARTLDRFTNIKVITNGLKTSLLLSEFKNVKVFCTGGTLRENSKSLVGETACGYIDRFNADIAFMSCRGFSIERGVSEASEEEAAVKRRYLANCKKAILLCDLSKMNVDFLCKLAALSDYYEVITERKETNDLCNQYTQLHRPN</sequence>
<comment type="caution">
    <text evidence="4">The sequence shown here is derived from an EMBL/GenBank/DDBJ whole genome shotgun (WGS) entry which is preliminary data.</text>
</comment>
<dbReference type="PANTHER" id="PTHR30363:SF44">
    <property type="entry name" value="AGA OPERON TRANSCRIPTIONAL REPRESSOR-RELATED"/>
    <property type="match status" value="1"/>
</dbReference>
<protein>
    <submittedName>
        <fullName evidence="4">DeoR/GlpR transcriptional regulator</fullName>
    </submittedName>
</protein>
<dbReference type="AlphaFoldDB" id="A0A498CYM6"/>
<dbReference type="InterPro" id="IPR036388">
    <property type="entry name" value="WH-like_DNA-bd_sf"/>
</dbReference>
<dbReference type="EMBL" id="RCHT01000010">
    <property type="protein sequence ID" value="RLL11028.1"/>
    <property type="molecule type" value="Genomic_DNA"/>
</dbReference>
<dbReference type="Gene3D" id="1.10.10.10">
    <property type="entry name" value="Winged helix-like DNA-binding domain superfamily/Winged helix DNA-binding domain"/>
    <property type="match status" value="1"/>
</dbReference>
<proteinExistence type="predicted"/>
<evidence type="ECO:0000259" key="3">
    <source>
        <dbReference type="PROSITE" id="PS51000"/>
    </source>
</evidence>
<dbReference type="Pfam" id="PF00455">
    <property type="entry name" value="DeoRC"/>
    <property type="match status" value="1"/>
</dbReference>
<keyword evidence="1" id="KW-0805">Transcription regulation</keyword>
<gene>
    <name evidence="4" type="ORF">D4A47_07510</name>
</gene>
<dbReference type="Pfam" id="PF08220">
    <property type="entry name" value="HTH_DeoR"/>
    <property type="match status" value="1"/>
</dbReference>
<reference evidence="4 5" key="1">
    <citation type="submission" date="2018-10" db="EMBL/GenBank/DDBJ databases">
        <title>Anaerotruncus faecis sp. nov., isolated from human feces.</title>
        <authorList>
            <person name="Wang Y.-J."/>
        </authorList>
    </citation>
    <scope>NUCLEOTIDE SEQUENCE [LARGE SCALE GENOMIC DNA]</scope>
    <source>
        <strain evidence="4 5">22A2-44</strain>
    </source>
</reference>